<sequence>MCFLNIPFQISSPFAVIITSTLLRTLSTPDFGAWLWGFVHSATRALVKSATDVSSANSRLRLTAVSTQPRISVLMAEEVELLSACHELRCRYGCIMTRNGTFCFCADGFEVGEDGRSCRDHDECAVYGICSQTCTNTYGSYRCSCTDGYRLQPNRHSCKAEQDPSESPAALMIASLDNIVITALNGSGVQILKFLDANGTHSLDFNHNEDSVCWVTSSRSAGQLWCAKMRKPSGFSKEREIKSVQSFHSVEQMVIDWLTGNFYFVDRANGRIFVCSWNGETCVTIIDLDLLNPKGIAVDPLMG</sequence>
<dbReference type="EMBL" id="CM040458">
    <property type="protein sequence ID" value="MCI4378379.1"/>
    <property type="molecule type" value="Genomic_DNA"/>
</dbReference>
<name>A0ACC5WHV4_PANGG</name>
<protein>
    <submittedName>
        <fullName evidence="1">Uncharacterized protein</fullName>
    </submittedName>
</protein>
<reference evidence="1 2" key="1">
    <citation type="journal article" date="2022" name="bioRxiv">
        <title>An ancient truncated duplication of the anti-Mullerian hormone receptor type 2 gene is a potential conserved master sex determinant in the Pangasiidae catfish family.</title>
        <authorList>
            <person name="Wen M."/>
            <person name="Pan Q."/>
            <person name="Jouanno E."/>
            <person name="Montfort J."/>
            <person name="Zahm M."/>
            <person name="Cabau C."/>
            <person name="Klopp C."/>
            <person name="Iampietro C."/>
            <person name="Roques C."/>
            <person name="Bouchez O."/>
            <person name="Castinel A."/>
            <person name="Donnadieu C."/>
            <person name="Parrinello H."/>
            <person name="Poncet C."/>
            <person name="Belmonte E."/>
            <person name="Gautier V."/>
            <person name="Avarre J.-C."/>
            <person name="Dugue R."/>
            <person name="Gustiano R."/>
            <person name="Ha T.T.T."/>
            <person name="Campet M."/>
            <person name="Sriphairoj K."/>
            <person name="Ribolli J."/>
            <person name="de Almeida F.L."/>
            <person name="Desvignes T."/>
            <person name="Postlethwait J.H."/>
            <person name="Bucao C.F."/>
            <person name="Robinson-Rechavi M."/>
            <person name="Bobe J."/>
            <person name="Herpin A."/>
            <person name="Guiguen Y."/>
        </authorList>
    </citation>
    <scope>NUCLEOTIDE SEQUENCE [LARGE SCALE GENOMIC DNA]</scope>
    <source>
        <strain evidence="1">YG-Dec2019</strain>
    </source>
</reference>
<gene>
    <name evidence="1" type="ORF">PGIGA_G00215160</name>
</gene>
<evidence type="ECO:0000313" key="1">
    <source>
        <dbReference type="EMBL" id="MCI4378379.1"/>
    </source>
</evidence>
<keyword evidence="2" id="KW-1185">Reference proteome</keyword>
<proteinExistence type="predicted"/>
<evidence type="ECO:0000313" key="2">
    <source>
        <dbReference type="Proteomes" id="UP000829447"/>
    </source>
</evidence>
<dbReference type="Proteomes" id="UP000829447">
    <property type="component" value="Linkage Group LG5"/>
</dbReference>
<comment type="caution">
    <text evidence="1">The sequence shown here is derived from an EMBL/GenBank/DDBJ whole genome shotgun (WGS) entry which is preliminary data.</text>
</comment>
<accession>A0ACC5WHV4</accession>
<organism evidence="1 2">
    <name type="scientific">Pangasianodon gigas</name>
    <name type="common">Mekong giant catfish</name>
    <name type="synonym">Pangasius gigas</name>
    <dbReference type="NCBI Taxonomy" id="30993"/>
    <lineage>
        <taxon>Eukaryota</taxon>
        <taxon>Metazoa</taxon>
        <taxon>Chordata</taxon>
        <taxon>Craniata</taxon>
        <taxon>Vertebrata</taxon>
        <taxon>Euteleostomi</taxon>
        <taxon>Actinopterygii</taxon>
        <taxon>Neopterygii</taxon>
        <taxon>Teleostei</taxon>
        <taxon>Ostariophysi</taxon>
        <taxon>Siluriformes</taxon>
        <taxon>Pangasiidae</taxon>
        <taxon>Pangasianodon</taxon>
    </lineage>
</organism>